<dbReference type="STRING" id="425265.A8Q2W7"/>
<dbReference type="RefSeq" id="XP_001730461.1">
    <property type="nucleotide sequence ID" value="XM_001730409.1"/>
</dbReference>
<dbReference type="InterPro" id="IPR027417">
    <property type="entry name" value="P-loop_NTPase"/>
</dbReference>
<organism evidence="6 7">
    <name type="scientific">Malassezia globosa (strain ATCC MYA-4612 / CBS 7966)</name>
    <name type="common">Dandruff-associated fungus</name>
    <dbReference type="NCBI Taxonomy" id="425265"/>
    <lineage>
        <taxon>Eukaryota</taxon>
        <taxon>Fungi</taxon>
        <taxon>Dikarya</taxon>
        <taxon>Basidiomycota</taxon>
        <taxon>Ustilaginomycotina</taxon>
        <taxon>Malasseziomycetes</taxon>
        <taxon>Malasseziales</taxon>
        <taxon>Malasseziaceae</taxon>
        <taxon>Malassezia</taxon>
    </lineage>
</organism>
<accession>A8Q2W7</accession>
<dbReference type="Proteomes" id="UP000008837">
    <property type="component" value="Unassembled WGS sequence"/>
</dbReference>
<protein>
    <recommendedName>
        <fullName evidence="5">DEAD/DEAH-box helicase domain-containing protein</fullName>
    </recommendedName>
</protein>
<gene>
    <name evidence="6" type="ORF">MGL_2257</name>
</gene>
<dbReference type="GeneID" id="5854768"/>
<dbReference type="GO" id="GO:0005634">
    <property type="term" value="C:nucleus"/>
    <property type="evidence" value="ECO:0007669"/>
    <property type="project" value="TreeGrafter"/>
</dbReference>
<keyword evidence="2" id="KW-0378">Hydrolase</keyword>
<dbReference type="PANTHER" id="PTHR47961:SF4">
    <property type="entry name" value="ACTIVATING SIGNAL COINTEGRATOR 1 COMPLEX SUBUNIT 3"/>
    <property type="match status" value="1"/>
</dbReference>
<keyword evidence="7" id="KW-1185">Reference proteome</keyword>
<sequence length="842" mass="92750">MKHRISTWADDLEVSQIRTLPVPSLAQLLHTNERIASVAHNAAERFPSLHVRIAARPTPSAHVCLDISVWRTFVWDERIHGASLPIVWWVQDATQRVVYMDRLTLRPTQGSFDKGSTDNVSHPFEREHGQYQMQVYVPLSPADVRPTSEAACEFVWSSLHWLHAEGSVFMNVDHLECPSPTPSTTLLPLPLLPLASLQDMPLADGLGHVHTLNAIQTQVFHTLSHSRANVLLCAPYGSGKWTAALFAIARAFKQDSEAGGAASSSKNSAASSGMILIIEPDAKRIGSRIDTLTKLAPFLGDIHSVHASSTLEHCMPRSIVIMTPADAANALSGATAAHAQFPTLSLVICLHIHKLTPAYELAIMQIRRAQPSRCIATAQCLSTAASFAAWLHIPTHAMSAFAPSDTPYPVSMSFDTVDIPYSETLVRAYAKPAFDCLETHEGEVGLLFAPTRAQCITAAQELTARFAMKGFTAHPDVESAAQSIQHQGLAHLVRQGLAFWHTNLSERDRSTVERLADMRWIRAVLCSFEAAEDVPIQTSLVIVLGTQYTTHASRHVQEYSLEQLWSMQRHAVRPNSTSGEFHVLCQQQMRPSLERLLQTPLAVESSLSERSPSVLEALAHEVMAQRVMTRRDIVMWLSTSYLAIRVRSNPAWYGAPGENERTDPSTHVSSMADALLAQGERLSLWHVDENDHIHASFIAQTAPPGGIQRLCAFVDTVLLWRKMPDAVHHQDIFNVDGVEASAFDNDGSIAREADQANAKVTQPEGLQENCAKTMLEAVDALERPTLPRIVLAHWLTPLVSTRTLYELDQVLILKAGGHAAGRIMQIRHAILRRIMSGPGTPP</sequence>
<dbReference type="PANTHER" id="PTHR47961">
    <property type="entry name" value="DNA POLYMERASE THETA, PUTATIVE (AFU_ORTHOLOGUE AFUA_1G05260)-RELATED"/>
    <property type="match status" value="1"/>
</dbReference>
<evidence type="ECO:0000259" key="5">
    <source>
        <dbReference type="Pfam" id="PF00270"/>
    </source>
</evidence>
<dbReference type="Gene3D" id="3.40.50.300">
    <property type="entry name" value="P-loop containing nucleotide triphosphate hydrolases"/>
    <property type="match status" value="2"/>
</dbReference>
<reference evidence="6 7" key="1">
    <citation type="journal article" date="2007" name="Proc. Natl. Acad. Sci. U.S.A.">
        <title>Dandruff-associated Malassezia genomes reveal convergent and divergent virulence traits shared with plant and human fungal pathogens.</title>
        <authorList>
            <person name="Xu J."/>
            <person name="Saunders C.W."/>
            <person name="Hu P."/>
            <person name="Grant R.A."/>
            <person name="Boekhout T."/>
            <person name="Kuramae E.E."/>
            <person name="Kronstad J.W."/>
            <person name="Deangelis Y.M."/>
            <person name="Reeder N.L."/>
            <person name="Johnstone K.R."/>
            <person name="Leland M."/>
            <person name="Fieno A.M."/>
            <person name="Begley W.M."/>
            <person name="Sun Y."/>
            <person name="Lacey M.P."/>
            <person name="Chaudhary T."/>
            <person name="Keough T."/>
            <person name="Chu L."/>
            <person name="Sears R."/>
            <person name="Yuan B."/>
            <person name="Dawson T.L.Jr."/>
        </authorList>
    </citation>
    <scope>NUCLEOTIDE SEQUENCE [LARGE SCALE GENOMIC DNA]</scope>
    <source>
        <strain evidence="7">ATCC MYA-4612 / CBS 7966</strain>
    </source>
</reference>
<dbReference type="Pfam" id="PF00270">
    <property type="entry name" value="DEAD"/>
    <property type="match status" value="1"/>
</dbReference>
<dbReference type="OMA" id="ICVMSSS"/>
<name>A8Q2W7_MALGO</name>
<keyword evidence="3" id="KW-0347">Helicase</keyword>
<evidence type="ECO:0000256" key="3">
    <source>
        <dbReference type="ARBA" id="ARBA00022806"/>
    </source>
</evidence>
<keyword evidence="4" id="KW-0067">ATP-binding</keyword>
<dbReference type="GO" id="GO:0004386">
    <property type="term" value="F:helicase activity"/>
    <property type="evidence" value="ECO:0007669"/>
    <property type="project" value="UniProtKB-KW"/>
</dbReference>
<dbReference type="Gene3D" id="2.60.40.150">
    <property type="entry name" value="C2 domain"/>
    <property type="match status" value="1"/>
</dbReference>
<dbReference type="AlphaFoldDB" id="A8Q2W7"/>
<dbReference type="EMBL" id="AAYY01000008">
    <property type="protein sequence ID" value="EDP43247.1"/>
    <property type="molecule type" value="Genomic_DNA"/>
</dbReference>
<dbReference type="Gene3D" id="1.10.10.10">
    <property type="entry name" value="Winged helix-like DNA-binding domain superfamily/Winged helix DNA-binding domain"/>
    <property type="match status" value="1"/>
</dbReference>
<dbReference type="KEGG" id="mgl:MGL_2257"/>
<comment type="caution">
    <text evidence="6">The sequence shown here is derived from an EMBL/GenBank/DDBJ whole genome shotgun (WGS) entry which is preliminary data.</text>
</comment>
<dbReference type="InterPro" id="IPR035892">
    <property type="entry name" value="C2_domain_sf"/>
</dbReference>
<evidence type="ECO:0000256" key="2">
    <source>
        <dbReference type="ARBA" id="ARBA00022801"/>
    </source>
</evidence>
<dbReference type="VEuPathDB" id="FungiDB:MGL_2257"/>
<evidence type="ECO:0000256" key="4">
    <source>
        <dbReference type="ARBA" id="ARBA00022840"/>
    </source>
</evidence>
<dbReference type="GO" id="GO:0005524">
    <property type="term" value="F:ATP binding"/>
    <property type="evidence" value="ECO:0007669"/>
    <property type="project" value="UniProtKB-KW"/>
</dbReference>
<evidence type="ECO:0000256" key="1">
    <source>
        <dbReference type="ARBA" id="ARBA00022741"/>
    </source>
</evidence>
<dbReference type="InParanoid" id="A8Q2W7"/>
<keyword evidence="1" id="KW-0547">Nucleotide-binding</keyword>
<dbReference type="InterPro" id="IPR036388">
    <property type="entry name" value="WH-like_DNA-bd_sf"/>
</dbReference>
<proteinExistence type="predicted"/>
<dbReference type="InterPro" id="IPR050474">
    <property type="entry name" value="Hel308_SKI2-like"/>
</dbReference>
<evidence type="ECO:0000313" key="6">
    <source>
        <dbReference type="EMBL" id="EDP43247.1"/>
    </source>
</evidence>
<dbReference type="GO" id="GO:0003676">
    <property type="term" value="F:nucleic acid binding"/>
    <property type="evidence" value="ECO:0007669"/>
    <property type="project" value="InterPro"/>
</dbReference>
<evidence type="ECO:0000313" key="7">
    <source>
        <dbReference type="Proteomes" id="UP000008837"/>
    </source>
</evidence>
<dbReference type="GO" id="GO:0016787">
    <property type="term" value="F:hydrolase activity"/>
    <property type="evidence" value="ECO:0007669"/>
    <property type="project" value="UniProtKB-KW"/>
</dbReference>
<dbReference type="InterPro" id="IPR011545">
    <property type="entry name" value="DEAD/DEAH_box_helicase_dom"/>
</dbReference>
<dbReference type="SUPFAM" id="SSF52540">
    <property type="entry name" value="P-loop containing nucleoside triphosphate hydrolases"/>
    <property type="match status" value="2"/>
</dbReference>
<feature type="domain" description="DEAD/DEAH-box helicase" evidence="5">
    <location>
        <begin position="214"/>
        <end position="357"/>
    </location>
</feature>